<feature type="transmembrane region" description="Helical" evidence="2">
    <location>
        <begin position="12"/>
        <end position="31"/>
    </location>
</feature>
<dbReference type="EMBL" id="LGTC01000001">
    <property type="protein sequence ID" value="KNY29255.1"/>
    <property type="molecule type" value="Genomic_DNA"/>
</dbReference>
<keyword evidence="2" id="KW-0472">Membrane</keyword>
<keyword evidence="5" id="KW-1185">Reference proteome</keyword>
<reference evidence="5" key="1">
    <citation type="submission" date="2015-07" db="EMBL/GenBank/DDBJ databases">
        <title>Near-Complete Genome Sequence of the Cellulolytic Bacterium Bacteroides (Pseudobacteroides) cellulosolvens ATCC 35603.</title>
        <authorList>
            <person name="Dassa B."/>
            <person name="Utturkar S.M."/>
            <person name="Klingeman D.M."/>
            <person name="Hurt R.A."/>
            <person name="Keller M."/>
            <person name="Xu J."/>
            <person name="Reddy Y.H.K."/>
            <person name="Borovok I."/>
            <person name="Grinberg I.R."/>
            <person name="Lamed R."/>
            <person name="Zhivin O."/>
            <person name="Bayer E.A."/>
            <person name="Brown S.D."/>
        </authorList>
    </citation>
    <scope>NUCLEOTIDE SEQUENCE [LARGE SCALE GENOMIC DNA]</scope>
    <source>
        <strain evidence="5">DSM 2933</strain>
    </source>
</reference>
<dbReference type="InterPro" id="IPR036966">
    <property type="entry name" value="CBM3_sf"/>
</dbReference>
<dbReference type="InterPro" id="IPR008965">
    <property type="entry name" value="CBM2/CBM3_carb-bd_dom_sf"/>
</dbReference>
<dbReference type="GO" id="GO:0005975">
    <property type="term" value="P:carbohydrate metabolic process"/>
    <property type="evidence" value="ECO:0007669"/>
    <property type="project" value="InterPro"/>
</dbReference>
<dbReference type="eggNOG" id="COG4447">
    <property type="taxonomic scope" value="Bacteria"/>
</dbReference>
<dbReference type="SMART" id="SM01067">
    <property type="entry name" value="CBM_3"/>
    <property type="match status" value="2"/>
</dbReference>
<dbReference type="STRING" id="398512.Bccel_4529"/>
<evidence type="ECO:0000313" key="4">
    <source>
        <dbReference type="EMBL" id="KNY29255.1"/>
    </source>
</evidence>
<name>A0A0L6JUD1_9FIRM</name>
<keyword evidence="2" id="KW-1133">Transmembrane helix</keyword>
<dbReference type="Proteomes" id="UP000036923">
    <property type="component" value="Unassembled WGS sequence"/>
</dbReference>
<evidence type="ECO:0000256" key="1">
    <source>
        <dbReference type="SAM" id="MobiDB-lite"/>
    </source>
</evidence>
<accession>A0A0L6JUD1</accession>
<sequence>MSIRINRKFAKTIYALALIIILSSSLYIKVYPAGPSLKVQMYNVETNASTDSIKIKFKLVNNGVSAINLLNMKLRYYYSVNGYIKQSFKCTNYSGGSTSSVTGTFIPLTTVSSTADCYLEIGFNKSDSLASGQNRELSITINKNINENYLQTDDYSYNPVSNYTDWNKSTAYISNSLVWGNEPVLTTVLPDHSIKLQMYNLDNGDRLISFNIKMINNGAKSIDLRDVKLEYYYTVDGEMYQLNLCYWYPSGNPLGIDMNLIKSPTKLNNVDYIAQIRFTALAGELVRGEQRELQCNFFKLTLGRYNTSNDYSYNNSDSYVDWDKITCSIDNTKTWGVDPYTASSSTSTPTPTGTSTPAASPTATNTPVIANALWHNDAMTSTDKFAVGDNIPASLAFKISRNLRSPIISLDMNLKNATTGLNSGFKLKTLGKSSIDKQHFKVYVNDNPNPVNPNDITTSEVSSDNGEVHKLRIQVNRGFTAGDIIKINYRVKLSATNTVYNYGLSKYIKDNDYSNNYLITDFELTEWTENGITKKIPYTKDSCPILEKPKFIMKIRAEDNLILY</sequence>
<dbReference type="SUPFAM" id="SSF49384">
    <property type="entry name" value="Carbohydrate-binding domain"/>
    <property type="match status" value="2"/>
</dbReference>
<feature type="domain" description="CBM3" evidence="3">
    <location>
        <begin position="33"/>
        <end position="184"/>
    </location>
</feature>
<evidence type="ECO:0000313" key="5">
    <source>
        <dbReference type="Proteomes" id="UP000036923"/>
    </source>
</evidence>
<gene>
    <name evidence="4" type="ORF">Bccel_4529</name>
</gene>
<dbReference type="Gene3D" id="2.60.40.710">
    <property type="entry name" value="Endoglucanase-like"/>
    <property type="match status" value="2"/>
</dbReference>
<evidence type="ECO:0000259" key="3">
    <source>
        <dbReference type="PROSITE" id="PS51172"/>
    </source>
</evidence>
<feature type="region of interest" description="Disordered" evidence="1">
    <location>
        <begin position="341"/>
        <end position="363"/>
    </location>
</feature>
<dbReference type="PROSITE" id="PS51172">
    <property type="entry name" value="CBM3"/>
    <property type="match status" value="2"/>
</dbReference>
<keyword evidence="2" id="KW-0812">Transmembrane</keyword>
<protein>
    <submittedName>
        <fullName evidence="4">Type 3a cellulose-binding domain protein</fullName>
    </submittedName>
</protein>
<organism evidence="4 5">
    <name type="scientific">Pseudobacteroides cellulosolvens ATCC 35603 = DSM 2933</name>
    <dbReference type="NCBI Taxonomy" id="398512"/>
    <lineage>
        <taxon>Bacteria</taxon>
        <taxon>Bacillati</taxon>
        <taxon>Bacillota</taxon>
        <taxon>Clostridia</taxon>
        <taxon>Eubacteriales</taxon>
        <taxon>Oscillospiraceae</taxon>
        <taxon>Pseudobacteroides</taxon>
    </lineage>
</organism>
<dbReference type="RefSeq" id="WP_036944371.1">
    <property type="nucleotide sequence ID" value="NZ_JQKC01000028.1"/>
</dbReference>
<proteinExistence type="predicted"/>
<evidence type="ECO:0000256" key="2">
    <source>
        <dbReference type="SAM" id="Phobius"/>
    </source>
</evidence>
<dbReference type="OrthoDB" id="1736157at2"/>
<dbReference type="Pfam" id="PF00942">
    <property type="entry name" value="CBM_3"/>
    <property type="match status" value="2"/>
</dbReference>
<feature type="domain" description="CBM3" evidence="3">
    <location>
        <begin position="188"/>
        <end position="340"/>
    </location>
</feature>
<dbReference type="AlphaFoldDB" id="A0A0L6JUD1"/>
<comment type="caution">
    <text evidence="4">The sequence shown here is derived from an EMBL/GenBank/DDBJ whole genome shotgun (WGS) entry which is preliminary data.</text>
</comment>
<dbReference type="GO" id="GO:0030248">
    <property type="term" value="F:cellulose binding"/>
    <property type="evidence" value="ECO:0007669"/>
    <property type="project" value="InterPro"/>
</dbReference>
<dbReference type="InterPro" id="IPR001956">
    <property type="entry name" value="CBM3"/>
</dbReference>